<name>A0A9D4V831_ADICA</name>
<dbReference type="Proteomes" id="UP000886520">
    <property type="component" value="Chromosome 4"/>
</dbReference>
<sequence>MKIWPKCFAYIGKGIHSIPSWIILDDNNPILEIPQVHLFDPASLKGSETLFSKKTGFILRLKGCKEPTFKLYMGIGINLLLGTTKAFANDIQTSHHLYI</sequence>
<comment type="caution">
    <text evidence="1">The sequence shown here is derived from an EMBL/GenBank/DDBJ whole genome shotgun (WGS) entry which is preliminary data.</text>
</comment>
<reference evidence="1" key="1">
    <citation type="submission" date="2021-01" db="EMBL/GenBank/DDBJ databases">
        <title>Adiantum capillus-veneris genome.</title>
        <authorList>
            <person name="Fang Y."/>
            <person name="Liao Q."/>
        </authorList>
    </citation>
    <scope>NUCLEOTIDE SEQUENCE</scope>
    <source>
        <strain evidence="1">H3</strain>
        <tissue evidence="1">Leaf</tissue>
    </source>
</reference>
<organism evidence="1 2">
    <name type="scientific">Adiantum capillus-veneris</name>
    <name type="common">Maidenhair fern</name>
    <dbReference type="NCBI Taxonomy" id="13818"/>
    <lineage>
        <taxon>Eukaryota</taxon>
        <taxon>Viridiplantae</taxon>
        <taxon>Streptophyta</taxon>
        <taxon>Embryophyta</taxon>
        <taxon>Tracheophyta</taxon>
        <taxon>Polypodiopsida</taxon>
        <taxon>Polypodiidae</taxon>
        <taxon>Polypodiales</taxon>
        <taxon>Pteridineae</taxon>
        <taxon>Pteridaceae</taxon>
        <taxon>Vittarioideae</taxon>
        <taxon>Adiantum</taxon>
    </lineage>
</organism>
<keyword evidence="2" id="KW-1185">Reference proteome</keyword>
<evidence type="ECO:0000313" key="2">
    <source>
        <dbReference type="Proteomes" id="UP000886520"/>
    </source>
</evidence>
<dbReference type="EMBL" id="JABFUD020000004">
    <property type="protein sequence ID" value="KAI5080946.1"/>
    <property type="molecule type" value="Genomic_DNA"/>
</dbReference>
<gene>
    <name evidence="1" type="ORF">GOP47_0004129</name>
</gene>
<accession>A0A9D4V831</accession>
<protein>
    <submittedName>
        <fullName evidence="1">Uncharacterized protein</fullName>
    </submittedName>
</protein>
<proteinExistence type="predicted"/>
<dbReference type="AlphaFoldDB" id="A0A9D4V831"/>
<evidence type="ECO:0000313" key="1">
    <source>
        <dbReference type="EMBL" id="KAI5080946.1"/>
    </source>
</evidence>